<reference evidence="13 14" key="1">
    <citation type="submission" date="2018-10" db="EMBL/GenBank/DDBJ databases">
        <title>Genomic Encyclopedia of Type Strains, Phase IV (KMG-IV): sequencing the most valuable type-strain genomes for metagenomic binning, comparative biology and taxonomic classification.</title>
        <authorList>
            <person name="Goeker M."/>
        </authorList>
    </citation>
    <scope>NUCLEOTIDE SEQUENCE [LARGE SCALE GENOMIC DNA]</scope>
    <source>
        <strain evidence="13 14">DSM 22008</strain>
    </source>
</reference>
<evidence type="ECO:0000256" key="10">
    <source>
        <dbReference type="ARBA" id="ARBA00022989"/>
    </source>
</evidence>
<evidence type="ECO:0000313" key="14">
    <source>
        <dbReference type="Proteomes" id="UP000282211"/>
    </source>
</evidence>
<keyword evidence="7 12" id="KW-0997">Cell inner membrane</keyword>
<evidence type="ECO:0000256" key="8">
    <source>
        <dbReference type="ARBA" id="ARBA00022692"/>
    </source>
</evidence>
<protein>
    <recommendedName>
        <fullName evidence="4 12">Heme exporter protein D</fullName>
    </recommendedName>
</protein>
<keyword evidence="14" id="KW-1185">Reference proteome</keyword>
<keyword evidence="8 12" id="KW-0812">Transmembrane</keyword>
<evidence type="ECO:0000256" key="3">
    <source>
        <dbReference type="ARBA" id="ARBA00008741"/>
    </source>
</evidence>
<dbReference type="NCBIfam" id="TIGR03141">
    <property type="entry name" value="cytochro_ccmD"/>
    <property type="match status" value="1"/>
</dbReference>
<keyword evidence="9 12" id="KW-0201">Cytochrome c-type biogenesis</keyword>
<keyword evidence="11 12" id="KW-0472">Membrane</keyword>
<dbReference type="GO" id="GO:0005886">
    <property type="term" value="C:plasma membrane"/>
    <property type="evidence" value="ECO:0007669"/>
    <property type="project" value="UniProtKB-SubCell"/>
</dbReference>
<evidence type="ECO:0000256" key="1">
    <source>
        <dbReference type="ARBA" id="ARBA00002442"/>
    </source>
</evidence>
<comment type="caution">
    <text evidence="13">The sequence shown here is derived from an EMBL/GenBank/DDBJ whole genome shotgun (WGS) entry which is preliminary data.</text>
</comment>
<evidence type="ECO:0000256" key="6">
    <source>
        <dbReference type="ARBA" id="ARBA00022475"/>
    </source>
</evidence>
<dbReference type="AlphaFoldDB" id="A0A420WJ77"/>
<evidence type="ECO:0000256" key="2">
    <source>
        <dbReference type="ARBA" id="ARBA00004377"/>
    </source>
</evidence>
<proteinExistence type="inferred from homology"/>
<name>A0A420WJ77_9PROT</name>
<comment type="function">
    <text evidence="1 12">Required for the export of heme to the periplasm for the biogenesis of c-type cytochromes.</text>
</comment>
<sequence>MFDYGSNTPFILAAYGISFLGLLTLIIWTLRKPKL</sequence>
<evidence type="ECO:0000256" key="5">
    <source>
        <dbReference type="ARBA" id="ARBA00022448"/>
    </source>
</evidence>
<organism evidence="13 14">
    <name type="scientific">Litorimonas taeanensis</name>
    <dbReference type="NCBI Taxonomy" id="568099"/>
    <lineage>
        <taxon>Bacteria</taxon>
        <taxon>Pseudomonadati</taxon>
        <taxon>Pseudomonadota</taxon>
        <taxon>Alphaproteobacteria</taxon>
        <taxon>Maricaulales</taxon>
        <taxon>Robiginitomaculaceae</taxon>
    </lineage>
</organism>
<comment type="similarity">
    <text evidence="3 12">Belongs to the CcmD/CycX/HelD family.</text>
</comment>
<evidence type="ECO:0000256" key="7">
    <source>
        <dbReference type="ARBA" id="ARBA00022519"/>
    </source>
</evidence>
<dbReference type="RefSeq" id="WP_121098891.1">
    <property type="nucleotide sequence ID" value="NZ_RBII01000001.1"/>
</dbReference>
<dbReference type="GO" id="GO:0015886">
    <property type="term" value="P:heme transport"/>
    <property type="evidence" value="ECO:0007669"/>
    <property type="project" value="InterPro"/>
</dbReference>
<evidence type="ECO:0000256" key="11">
    <source>
        <dbReference type="ARBA" id="ARBA00023136"/>
    </source>
</evidence>
<accession>A0A420WJ77</accession>
<keyword evidence="5 12" id="KW-0813">Transport</keyword>
<comment type="subcellular location">
    <subcellularLocation>
        <location evidence="2 12">Cell inner membrane</location>
        <topology evidence="2 12">Single-pass membrane protein</topology>
    </subcellularLocation>
</comment>
<dbReference type="Pfam" id="PF04995">
    <property type="entry name" value="CcmD"/>
    <property type="match status" value="1"/>
</dbReference>
<dbReference type="GO" id="GO:0017004">
    <property type="term" value="P:cytochrome complex assembly"/>
    <property type="evidence" value="ECO:0007669"/>
    <property type="project" value="UniProtKB-KW"/>
</dbReference>
<dbReference type="InParanoid" id="A0A420WJ77"/>
<evidence type="ECO:0000256" key="12">
    <source>
        <dbReference type="RuleBase" id="RU363101"/>
    </source>
</evidence>
<dbReference type="InterPro" id="IPR007078">
    <property type="entry name" value="Haem_export_protD_CcmD"/>
</dbReference>
<dbReference type="EMBL" id="RBII01000001">
    <property type="protein sequence ID" value="RKQ71084.1"/>
    <property type="molecule type" value="Genomic_DNA"/>
</dbReference>
<evidence type="ECO:0000313" key="13">
    <source>
        <dbReference type="EMBL" id="RKQ71084.1"/>
    </source>
</evidence>
<gene>
    <name evidence="13" type="ORF">DES40_0392</name>
</gene>
<evidence type="ECO:0000256" key="4">
    <source>
        <dbReference type="ARBA" id="ARBA00016461"/>
    </source>
</evidence>
<evidence type="ECO:0000256" key="9">
    <source>
        <dbReference type="ARBA" id="ARBA00022748"/>
    </source>
</evidence>
<dbReference type="Proteomes" id="UP000282211">
    <property type="component" value="Unassembled WGS sequence"/>
</dbReference>
<keyword evidence="6 12" id="KW-1003">Cell membrane</keyword>
<keyword evidence="10 12" id="KW-1133">Transmembrane helix</keyword>
<feature type="transmembrane region" description="Helical" evidence="12">
    <location>
        <begin position="12"/>
        <end position="30"/>
    </location>
</feature>